<dbReference type="InterPro" id="IPR010760">
    <property type="entry name" value="DNA-repair_Swi5"/>
</dbReference>
<evidence type="ECO:0000313" key="5">
    <source>
        <dbReference type="EMBL" id="KIW09061.1"/>
    </source>
</evidence>
<dbReference type="InParanoid" id="A0A0D1Y1Z9"/>
<dbReference type="GO" id="GO:0000709">
    <property type="term" value="P:meiotic joint molecule formation"/>
    <property type="evidence" value="ECO:0007669"/>
    <property type="project" value="TreeGrafter"/>
</dbReference>
<evidence type="ECO:0000256" key="2">
    <source>
        <dbReference type="ARBA" id="ARBA00022763"/>
    </source>
</evidence>
<dbReference type="Pfam" id="PF07061">
    <property type="entry name" value="Swi5"/>
    <property type="match status" value="1"/>
</dbReference>
<dbReference type="VEuPathDB" id="FungiDB:PV09_00010"/>
<dbReference type="OrthoDB" id="255837at2759"/>
<reference evidence="5 6" key="1">
    <citation type="submission" date="2015-01" db="EMBL/GenBank/DDBJ databases">
        <title>The Genome Sequence of Ochroconis gallopava CBS43764.</title>
        <authorList>
            <consortium name="The Broad Institute Genomics Platform"/>
            <person name="Cuomo C."/>
            <person name="de Hoog S."/>
            <person name="Gorbushina A."/>
            <person name="Stielow B."/>
            <person name="Teixiera M."/>
            <person name="Abouelleil A."/>
            <person name="Chapman S.B."/>
            <person name="Priest M."/>
            <person name="Young S.K."/>
            <person name="Wortman J."/>
            <person name="Nusbaum C."/>
            <person name="Birren B."/>
        </authorList>
    </citation>
    <scope>NUCLEOTIDE SEQUENCE [LARGE SCALE GENOMIC DNA]</scope>
    <source>
        <strain evidence="5 6">CBS 43764</strain>
    </source>
</reference>
<protein>
    <recommendedName>
        <fullName evidence="7">Swi5-domain-containing protein</fullName>
    </recommendedName>
</protein>
<feature type="region of interest" description="Disordered" evidence="4">
    <location>
        <begin position="1"/>
        <end position="119"/>
    </location>
</feature>
<accession>A0A0D1Y1Z9</accession>
<dbReference type="GO" id="GO:0034974">
    <property type="term" value="C:Swi5-Swi2 complex"/>
    <property type="evidence" value="ECO:0007669"/>
    <property type="project" value="TreeGrafter"/>
</dbReference>
<dbReference type="GeneID" id="27307983"/>
<dbReference type="Gene3D" id="1.20.5.170">
    <property type="match status" value="1"/>
</dbReference>
<dbReference type="GO" id="GO:0010772">
    <property type="term" value="P:meiotic DNA recombinase assembly involved in reciprocal meiotic recombination"/>
    <property type="evidence" value="ECO:0007669"/>
    <property type="project" value="TreeGrafter"/>
</dbReference>
<dbReference type="STRING" id="253628.A0A0D1Y1Z9"/>
<feature type="compositionally biased region" description="Polar residues" evidence="4">
    <location>
        <begin position="54"/>
        <end position="83"/>
    </location>
</feature>
<evidence type="ECO:0000256" key="4">
    <source>
        <dbReference type="SAM" id="MobiDB-lite"/>
    </source>
</evidence>
<keyword evidence="3" id="KW-0234">DNA repair</keyword>
<evidence type="ECO:0000256" key="1">
    <source>
        <dbReference type="ARBA" id="ARBA00008060"/>
    </source>
</evidence>
<dbReference type="RefSeq" id="XP_016218930.1">
    <property type="nucleotide sequence ID" value="XM_016352673.1"/>
</dbReference>
<dbReference type="PANTHER" id="PTHR28529">
    <property type="entry name" value="DNA REPAIR PROTEIN SWI5 HOMOLOG"/>
    <property type="match status" value="1"/>
</dbReference>
<evidence type="ECO:0000313" key="6">
    <source>
        <dbReference type="Proteomes" id="UP000053259"/>
    </source>
</evidence>
<evidence type="ECO:0000256" key="3">
    <source>
        <dbReference type="ARBA" id="ARBA00023204"/>
    </source>
</evidence>
<comment type="similarity">
    <text evidence="1">Belongs to the SWI5/SAE3 family.</text>
</comment>
<dbReference type="PANTHER" id="PTHR28529:SF2">
    <property type="entry name" value="DNA REPAIR PROTEIN SWI5 HOMOLOG"/>
    <property type="match status" value="1"/>
</dbReference>
<keyword evidence="2" id="KW-0227">DNA damage</keyword>
<dbReference type="AlphaFoldDB" id="A0A0D1Y1Z9"/>
<dbReference type="GO" id="GO:0032798">
    <property type="term" value="C:Swi5-Sfr1 complex"/>
    <property type="evidence" value="ECO:0007669"/>
    <property type="project" value="TreeGrafter"/>
</dbReference>
<keyword evidence="6" id="KW-1185">Reference proteome</keyword>
<feature type="compositionally biased region" description="Basic and acidic residues" evidence="4">
    <location>
        <begin position="1"/>
        <end position="10"/>
    </location>
</feature>
<dbReference type="HOGENOM" id="CLU_1103490_0_0_1"/>
<evidence type="ECO:0008006" key="7">
    <source>
        <dbReference type="Google" id="ProtNLM"/>
    </source>
</evidence>
<dbReference type="EMBL" id="KN847529">
    <property type="protein sequence ID" value="KIW09061.1"/>
    <property type="molecule type" value="Genomic_DNA"/>
</dbReference>
<sequence>MPTSRSEQRVGDPVSGETAYTRKDDGDASNSDASIATKDAGQRALEGHVENCLPPTSKSTQSTATSFRNAERTTTMRRTSQPPRQAMSAEPSEPGSEPGADAVETGGLDSSRSSAVVEPTAEHRRLQLLQSKQVKLARTLSQLDHRRSMLLLQLLSTLPAHATRDLSISPCIDDKYTPSIYAHTVPALRSISEEDKDLLVAHASRIIKQHIRKLHEYNEVRDIAQGLIGMIADRRGMRVVDVQAEFGIGCGD</sequence>
<proteinExistence type="inferred from homology"/>
<dbReference type="Proteomes" id="UP000053259">
    <property type="component" value="Unassembled WGS sequence"/>
</dbReference>
<organism evidence="5 6">
    <name type="scientific">Verruconis gallopava</name>
    <dbReference type="NCBI Taxonomy" id="253628"/>
    <lineage>
        <taxon>Eukaryota</taxon>
        <taxon>Fungi</taxon>
        <taxon>Dikarya</taxon>
        <taxon>Ascomycota</taxon>
        <taxon>Pezizomycotina</taxon>
        <taxon>Dothideomycetes</taxon>
        <taxon>Pleosporomycetidae</taxon>
        <taxon>Venturiales</taxon>
        <taxon>Sympoventuriaceae</taxon>
        <taxon>Verruconis</taxon>
    </lineage>
</organism>
<name>A0A0D1Y1Z9_9PEZI</name>
<gene>
    <name evidence="5" type="ORF">PV09_00010</name>
</gene>